<dbReference type="GO" id="GO:0071949">
    <property type="term" value="F:FAD binding"/>
    <property type="evidence" value="ECO:0007669"/>
    <property type="project" value="InterPro"/>
</dbReference>
<protein>
    <submittedName>
        <fullName evidence="4">Monooxygenase FAD-binding protein</fullName>
    </submittedName>
</protein>
<evidence type="ECO:0000256" key="2">
    <source>
        <dbReference type="SAM" id="MobiDB-lite"/>
    </source>
</evidence>
<keyword evidence="4" id="KW-0503">Monooxygenase</keyword>
<dbReference type="Pfam" id="PF01494">
    <property type="entry name" value="FAD_binding_3"/>
    <property type="match status" value="1"/>
</dbReference>
<dbReference type="InterPro" id="IPR002938">
    <property type="entry name" value="FAD-bd"/>
</dbReference>
<reference evidence="5" key="1">
    <citation type="submission" date="2010-03" db="EMBL/GenBank/DDBJ databases">
        <title>The complete chromosome of Tsukamurella paurometabola DSM 20162.</title>
        <authorList>
            <consortium name="US DOE Joint Genome Institute (JGI-PGF)"/>
            <person name="Lucas S."/>
            <person name="Copeland A."/>
            <person name="Lapidus A."/>
            <person name="Glavina del Rio T."/>
            <person name="Dalin E."/>
            <person name="Tice H."/>
            <person name="Bruce D."/>
            <person name="Goodwin L."/>
            <person name="Pitluck S."/>
            <person name="Kyrpides N."/>
            <person name="Mavromatis K."/>
            <person name="Ivanova N."/>
            <person name="Mikhailova N."/>
            <person name="Munk A.C."/>
            <person name="Brettin T."/>
            <person name="Detter J.C."/>
            <person name="Tapia R."/>
            <person name="Han C."/>
            <person name="Larimer F."/>
            <person name="Land M."/>
            <person name="Hauser L."/>
            <person name="Markowitz V."/>
            <person name="Cheng J.-F."/>
            <person name="Hugenholtz P."/>
            <person name="Woyke T."/>
            <person name="Wu D."/>
            <person name="Jando M."/>
            <person name="Brambilla E."/>
            <person name="Klenk H.-P."/>
            <person name="Eisen J.A."/>
        </authorList>
    </citation>
    <scope>NUCLEOTIDE SEQUENCE [LARGE SCALE GENOMIC DNA]</scope>
    <source>
        <strain evidence="5">ATCC 8368 / DSM 20162 / CCUG 35730 / CIP 100753 / JCM 10117 / KCTC 9821 / NBRC 16120 / NCIMB 702349 / NCTC 13040</strain>
    </source>
</reference>
<dbReference type="AlphaFoldDB" id="D5UTC7"/>
<dbReference type="HOGENOM" id="CLU_009665_20_2_11"/>
<dbReference type="eggNOG" id="COG0654">
    <property type="taxonomic scope" value="Bacteria"/>
</dbReference>
<dbReference type="GO" id="GO:0019622">
    <property type="term" value="P:3-(3-hydroxy)phenylpropionate catabolic process"/>
    <property type="evidence" value="ECO:0007669"/>
    <property type="project" value="TreeGrafter"/>
</dbReference>
<proteinExistence type="predicted"/>
<reference evidence="4 5" key="2">
    <citation type="journal article" date="2011" name="Stand. Genomic Sci.">
        <title>Complete genome sequence of Tsukamurella paurometabola type strain (no. 33).</title>
        <authorList>
            <person name="Munk A.C."/>
            <person name="Lapidus A."/>
            <person name="Lucas S."/>
            <person name="Nolan M."/>
            <person name="Tice H."/>
            <person name="Cheng J.F."/>
            <person name="Del Rio T.G."/>
            <person name="Goodwin L."/>
            <person name="Pitluck S."/>
            <person name="Liolios K."/>
            <person name="Huntemann M."/>
            <person name="Ivanova N."/>
            <person name="Mavromatis K."/>
            <person name="Mikhailova N."/>
            <person name="Pati A."/>
            <person name="Chen A."/>
            <person name="Palaniappan K."/>
            <person name="Tapia R."/>
            <person name="Han C."/>
            <person name="Land M."/>
            <person name="Hauser L."/>
            <person name="Chang Y.J."/>
            <person name="Jeffries C.D."/>
            <person name="Brettin T."/>
            <person name="Yasawong M."/>
            <person name="Brambilla E.M."/>
            <person name="Rohde M."/>
            <person name="Sikorski J."/>
            <person name="Goker M."/>
            <person name="Detter J.C."/>
            <person name="Woyke T."/>
            <person name="Bristow J."/>
            <person name="Eisen J.A."/>
            <person name="Markowitz V."/>
            <person name="Hugenholtz P."/>
            <person name="Kyrpides N.C."/>
            <person name="Klenk H.P."/>
        </authorList>
    </citation>
    <scope>NUCLEOTIDE SEQUENCE [LARGE SCALE GENOMIC DNA]</scope>
    <source>
        <strain evidence="5">ATCC 8368 / DSM 20162 / CCUG 35730 / CIP 100753 / JCM 10117 / KCTC 9821 / NBRC 16120 / NCIMB 702349 / NCTC 13040</strain>
    </source>
</reference>
<evidence type="ECO:0000259" key="3">
    <source>
        <dbReference type="Pfam" id="PF01494"/>
    </source>
</evidence>
<accession>D5UTC7</accession>
<dbReference type="Proteomes" id="UP000001213">
    <property type="component" value="Chromosome"/>
</dbReference>
<dbReference type="InterPro" id="IPR050631">
    <property type="entry name" value="PheA/TfdB_FAD_monoxygenase"/>
</dbReference>
<dbReference type="PANTHER" id="PTHR43476">
    <property type="entry name" value="3-(3-HYDROXY-PHENYL)PROPIONATE/3-HYDROXYCINNAMIC ACID HYDROXYLASE"/>
    <property type="match status" value="1"/>
</dbReference>
<dbReference type="KEGG" id="tpr:Tpau_2814"/>
<dbReference type="SUPFAM" id="SSF51905">
    <property type="entry name" value="FAD/NAD(P)-binding domain"/>
    <property type="match status" value="1"/>
</dbReference>
<dbReference type="PANTHER" id="PTHR43476:SF3">
    <property type="entry name" value="FAD-BINDING MONOOXYGENASE"/>
    <property type="match status" value="1"/>
</dbReference>
<organism evidence="4 5">
    <name type="scientific">Tsukamurella paurometabola (strain ATCC 8368 / DSM 20162 / CCUG 35730 / CIP 100753 / JCM 10117 / KCTC 9821 / NBRC 16120 / NCIMB 702349 / NCTC 13040)</name>
    <name type="common">Corynebacterium paurometabolum</name>
    <dbReference type="NCBI Taxonomy" id="521096"/>
    <lineage>
        <taxon>Bacteria</taxon>
        <taxon>Bacillati</taxon>
        <taxon>Actinomycetota</taxon>
        <taxon>Actinomycetes</taxon>
        <taxon>Mycobacteriales</taxon>
        <taxon>Tsukamurellaceae</taxon>
        <taxon>Tsukamurella</taxon>
    </lineage>
</organism>
<dbReference type="PRINTS" id="PR00420">
    <property type="entry name" value="RNGMNOXGNASE"/>
</dbReference>
<feature type="region of interest" description="Disordered" evidence="2">
    <location>
        <begin position="504"/>
        <end position="537"/>
    </location>
</feature>
<dbReference type="RefSeq" id="WP_013127426.1">
    <property type="nucleotide sequence ID" value="NC_014158.1"/>
</dbReference>
<dbReference type="Gene3D" id="3.30.70.2450">
    <property type="match status" value="1"/>
</dbReference>
<evidence type="ECO:0000313" key="5">
    <source>
        <dbReference type="Proteomes" id="UP000001213"/>
    </source>
</evidence>
<feature type="domain" description="FAD-binding" evidence="3">
    <location>
        <begin position="6"/>
        <end position="349"/>
    </location>
</feature>
<dbReference type="STRING" id="521096.Tpau_2814"/>
<dbReference type="EMBL" id="CP001966">
    <property type="protein sequence ID" value="ADG79412.1"/>
    <property type="molecule type" value="Genomic_DNA"/>
</dbReference>
<evidence type="ECO:0000313" key="4">
    <source>
        <dbReference type="EMBL" id="ADG79412.1"/>
    </source>
</evidence>
<keyword evidence="1" id="KW-0560">Oxidoreductase</keyword>
<dbReference type="NCBIfam" id="NF004829">
    <property type="entry name" value="PRK06183.1-3"/>
    <property type="match status" value="1"/>
</dbReference>
<dbReference type="Gene3D" id="3.50.50.60">
    <property type="entry name" value="FAD/NAD(P)-binding domain"/>
    <property type="match status" value="1"/>
</dbReference>
<name>D5UTC7_TSUPD</name>
<keyword evidence="5" id="KW-1185">Reference proteome</keyword>
<evidence type="ECO:0000256" key="1">
    <source>
        <dbReference type="ARBA" id="ARBA00023002"/>
    </source>
</evidence>
<dbReference type="GO" id="GO:0008688">
    <property type="term" value="F:3-(3-hydroxyphenyl)propionate hydroxylase activity"/>
    <property type="evidence" value="ECO:0007669"/>
    <property type="project" value="TreeGrafter"/>
</dbReference>
<sequence>MTVPHATVVIIGAGPTGLTAAALLADYGVASVIIERWDDVYPQPRAVHLDDEVYRVLARLGLAEEFAAISRPAHGLRLVGGALDLIAEFPRNPGVGVHGYPAASMFDQPELERLLRSAVAQRSGLVALRSGAEVHGITQSDTSVTVHATDRATGASFSVEGSYVLGCDGAGSTTRSVIDTCWRDLGFSQRWLVIDIETTADLQQWDGIQQVCDARRAATYMRIGDTRYRWEFQLLAGETASDFPDLDAVLPLMSPWLDGLVDPDLRLVRCAEYTFTARVAQRWRERRIFLLGDAAHLTPPFIGQGMGAGIRDAMNLSWKLAAVLNGGVEQASLDSYEDERKPHAVGLIRMAKATGVLMTGGGRCGDRLRRHVAPILARVPAIATRLTTSATPPLRRSYYVRGGASLTGTLAPNVPVDEEGRRLDTSSPGFIIVTRHEPTAEQRFEITRRGAAIIVESEGGLSHWLADNGAIAALVRPDGTVMIAGRSLGEIYTHIPVMSAAPGQRVGSGLVPSTRPVPVPSSVPRPGGISRTRILGP</sequence>
<gene>
    <name evidence="4" type="ordered locus">Tpau_2814</name>
</gene>
<dbReference type="InterPro" id="IPR036188">
    <property type="entry name" value="FAD/NAD-bd_sf"/>
</dbReference>